<name>A0A4R3NAM2_9BACI</name>
<organism evidence="7 8">
    <name type="scientific">Melghiribacillus thermohalophilus</name>
    <dbReference type="NCBI Taxonomy" id="1324956"/>
    <lineage>
        <taxon>Bacteria</taxon>
        <taxon>Bacillati</taxon>
        <taxon>Bacillota</taxon>
        <taxon>Bacilli</taxon>
        <taxon>Bacillales</taxon>
        <taxon>Bacillaceae</taxon>
        <taxon>Melghiribacillus</taxon>
    </lineage>
</organism>
<dbReference type="InterPro" id="IPR010982">
    <property type="entry name" value="Lambda_DNA-bd_dom_sf"/>
</dbReference>
<dbReference type="SMART" id="SM00354">
    <property type="entry name" value="HTH_LACI"/>
    <property type="match status" value="1"/>
</dbReference>
<dbReference type="Gene3D" id="3.40.50.2300">
    <property type="match status" value="2"/>
</dbReference>
<dbReference type="PRINTS" id="PR00036">
    <property type="entry name" value="HTHLACI"/>
</dbReference>
<evidence type="ECO:0000256" key="2">
    <source>
        <dbReference type="ARBA" id="ARBA00022491"/>
    </source>
</evidence>
<keyword evidence="2" id="KW-0678">Repressor</keyword>
<evidence type="ECO:0000256" key="1">
    <source>
        <dbReference type="ARBA" id="ARBA00019435"/>
    </source>
</evidence>
<dbReference type="Pfam" id="PF00356">
    <property type="entry name" value="LacI"/>
    <property type="match status" value="1"/>
</dbReference>
<proteinExistence type="predicted"/>
<gene>
    <name evidence="7" type="ORF">EDD68_102214</name>
</gene>
<dbReference type="SUPFAM" id="SSF47413">
    <property type="entry name" value="lambda repressor-like DNA-binding domains"/>
    <property type="match status" value="1"/>
</dbReference>
<evidence type="ECO:0000313" key="7">
    <source>
        <dbReference type="EMBL" id="TCT26512.1"/>
    </source>
</evidence>
<evidence type="ECO:0000256" key="4">
    <source>
        <dbReference type="ARBA" id="ARBA00023125"/>
    </source>
</evidence>
<keyword evidence="8" id="KW-1185">Reference proteome</keyword>
<dbReference type="GO" id="GO:0003700">
    <property type="term" value="F:DNA-binding transcription factor activity"/>
    <property type="evidence" value="ECO:0007669"/>
    <property type="project" value="TreeGrafter"/>
</dbReference>
<keyword evidence="4" id="KW-0238">DNA-binding</keyword>
<dbReference type="CDD" id="cd06291">
    <property type="entry name" value="PBP1_Qymf-like"/>
    <property type="match status" value="1"/>
</dbReference>
<dbReference type="InterPro" id="IPR000843">
    <property type="entry name" value="HTH_LacI"/>
</dbReference>
<dbReference type="Proteomes" id="UP000294650">
    <property type="component" value="Unassembled WGS sequence"/>
</dbReference>
<dbReference type="GO" id="GO:0000976">
    <property type="term" value="F:transcription cis-regulatory region binding"/>
    <property type="evidence" value="ECO:0007669"/>
    <property type="project" value="TreeGrafter"/>
</dbReference>
<evidence type="ECO:0000256" key="5">
    <source>
        <dbReference type="ARBA" id="ARBA00023163"/>
    </source>
</evidence>
<feature type="domain" description="HTH lacI-type" evidence="6">
    <location>
        <begin position="2"/>
        <end position="56"/>
    </location>
</feature>
<dbReference type="EMBL" id="SMAN01000002">
    <property type="protein sequence ID" value="TCT26512.1"/>
    <property type="molecule type" value="Genomic_DNA"/>
</dbReference>
<dbReference type="Pfam" id="PF00532">
    <property type="entry name" value="Peripla_BP_1"/>
    <property type="match status" value="1"/>
</dbReference>
<dbReference type="OrthoDB" id="9796186at2"/>
<dbReference type="CDD" id="cd01392">
    <property type="entry name" value="HTH_LacI"/>
    <property type="match status" value="1"/>
</dbReference>
<dbReference type="SUPFAM" id="SSF53822">
    <property type="entry name" value="Periplasmic binding protein-like I"/>
    <property type="match status" value="1"/>
</dbReference>
<dbReference type="PANTHER" id="PTHR30146:SF95">
    <property type="entry name" value="RIBOSE OPERON REPRESSOR"/>
    <property type="match status" value="1"/>
</dbReference>
<protein>
    <recommendedName>
        <fullName evidence="1">Catabolite control protein A</fullName>
    </recommendedName>
</protein>
<evidence type="ECO:0000313" key="8">
    <source>
        <dbReference type="Proteomes" id="UP000294650"/>
    </source>
</evidence>
<dbReference type="PANTHER" id="PTHR30146">
    <property type="entry name" value="LACI-RELATED TRANSCRIPTIONAL REPRESSOR"/>
    <property type="match status" value="1"/>
</dbReference>
<dbReference type="InterPro" id="IPR001761">
    <property type="entry name" value="Peripla_BP/Lac1_sug-bd_dom"/>
</dbReference>
<dbReference type="Gene3D" id="1.10.260.40">
    <property type="entry name" value="lambda repressor-like DNA-binding domains"/>
    <property type="match status" value="1"/>
</dbReference>
<accession>A0A4R3NAM2</accession>
<keyword evidence="3" id="KW-0805">Transcription regulation</keyword>
<evidence type="ECO:0000259" key="6">
    <source>
        <dbReference type="PROSITE" id="PS50932"/>
    </source>
</evidence>
<dbReference type="RefSeq" id="WP_132370866.1">
    <property type="nucleotide sequence ID" value="NZ_SMAN01000002.1"/>
</dbReference>
<dbReference type="PROSITE" id="PS00356">
    <property type="entry name" value="HTH_LACI_1"/>
    <property type="match status" value="1"/>
</dbReference>
<reference evidence="7 8" key="1">
    <citation type="submission" date="2019-03" db="EMBL/GenBank/DDBJ databases">
        <title>Genomic Encyclopedia of Type Strains, Phase IV (KMG-IV): sequencing the most valuable type-strain genomes for metagenomic binning, comparative biology and taxonomic classification.</title>
        <authorList>
            <person name="Goeker M."/>
        </authorList>
    </citation>
    <scope>NUCLEOTIDE SEQUENCE [LARGE SCALE GENOMIC DNA]</scope>
    <source>
        <strain evidence="7 8">DSM 25894</strain>
    </source>
</reference>
<dbReference type="FunFam" id="1.10.260.40:FF:000002">
    <property type="entry name" value="HTH-type transcriptional repressor PurR"/>
    <property type="match status" value="1"/>
</dbReference>
<dbReference type="AlphaFoldDB" id="A0A4R3NAM2"/>
<dbReference type="PROSITE" id="PS50932">
    <property type="entry name" value="HTH_LACI_2"/>
    <property type="match status" value="1"/>
</dbReference>
<sequence length="327" mass="36939">MTTIRDVAKKANVSVATVSRVLNENGYVNEDTRKRVQEVIQELNYKPNAVARSLFKKESKTIGFIVPDITNPFFPALVRSVEDYINQKGFTIILSNSDENPEKEKHYLDIMKQKYVDGVIMVTNTLDHEQISTYSMPIVLLDRPIHADVPSVFVDNRLGGRLATEHLLKQGCQRIAHIKGPEKVINADDRYQGYLDVVGKLPWFSKQYIVSGNYDKNTAMEVTKKLLQNHPEIDGIFAGNDMMALGVLKAAEQLGIKVPEQLAIIGFDDIDLTEMTSPELSSVAQPVYEVGKKAAEMLIHLIEGKNLEKKQYIFDVELMERKSSKRL</sequence>
<comment type="caution">
    <text evidence="7">The sequence shown here is derived from an EMBL/GenBank/DDBJ whole genome shotgun (WGS) entry which is preliminary data.</text>
</comment>
<evidence type="ECO:0000256" key="3">
    <source>
        <dbReference type="ARBA" id="ARBA00023015"/>
    </source>
</evidence>
<dbReference type="InterPro" id="IPR028082">
    <property type="entry name" value="Peripla_BP_I"/>
</dbReference>
<keyword evidence="5" id="KW-0804">Transcription</keyword>